<dbReference type="AlphaFoldDB" id="A0A0E9R2K5"/>
<evidence type="ECO:0000313" key="1">
    <source>
        <dbReference type="EMBL" id="JAH22982.1"/>
    </source>
</evidence>
<reference evidence="1" key="1">
    <citation type="submission" date="2014-11" db="EMBL/GenBank/DDBJ databases">
        <authorList>
            <person name="Amaro Gonzalez C."/>
        </authorList>
    </citation>
    <scope>NUCLEOTIDE SEQUENCE</scope>
</reference>
<protein>
    <submittedName>
        <fullName evidence="1">Uncharacterized protein</fullName>
    </submittedName>
</protein>
<proteinExistence type="predicted"/>
<name>A0A0E9R2K5_ANGAN</name>
<dbReference type="EMBL" id="GBXM01085595">
    <property type="protein sequence ID" value="JAH22982.1"/>
    <property type="molecule type" value="Transcribed_RNA"/>
</dbReference>
<sequence>MNGASQPLFCRFCCRSQRDVRVRGLPNSSCAHHAQLGWISRHSSQEVALAAK</sequence>
<accession>A0A0E9R2K5</accession>
<reference evidence="1" key="2">
    <citation type="journal article" date="2015" name="Fish Shellfish Immunol.">
        <title>Early steps in the European eel (Anguilla anguilla)-Vibrio vulnificus interaction in the gills: Role of the RtxA13 toxin.</title>
        <authorList>
            <person name="Callol A."/>
            <person name="Pajuelo D."/>
            <person name="Ebbesson L."/>
            <person name="Teles M."/>
            <person name="MacKenzie S."/>
            <person name="Amaro C."/>
        </authorList>
    </citation>
    <scope>NUCLEOTIDE SEQUENCE</scope>
</reference>
<organism evidence="1">
    <name type="scientific">Anguilla anguilla</name>
    <name type="common">European freshwater eel</name>
    <name type="synonym">Muraena anguilla</name>
    <dbReference type="NCBI Taxonomy" id="7936"/>
    <lineage>
        <taxon>Eukaryota</taxon>
        <taxon>Metazoa</taxon>
        <taxon>Chordata</taxon>
        <taxon>Craniata</taxon>
        <taxon>Vertebrata</taxon>
        <taxon>Euteleostomi</taxon>
        <taxon>Actinopterygii</taxon>
        <taxon>Neopterygii</taxon>
        <taxon>Teleostei</taxon>
        <taxon>Anguilliformes</taxon>
        <taxon>Anguillidae</taxon>
        <taxon>Anguilla</taxon>
    </lineage>
</organism>